<evidence type="ECO:0000313" key="1">
    <source>
        <dbReference type="EMBL" id="SPC93762.1"/>
    </source>
</evidence>
<dbReference type="AlphaFoldDB" id="A0A2N9G2J1"/>
<name>A0A2N9G2J1_FAGSY</name>
<dbReference type="EMBL" id="OIVN01001424">
    <property type="protein sequence ID" value="SPC93762.1"/>
    <property type="molecule type" value="Genomic_DNA"/>
</dbReference>
<sequence>MGAYVVEFQGAKVKVSVVDDYAVVGPKIEELKSSFRSSQRLVGLDVNYAIQSCFLADETICFVGTGMSNMADFLNPWFTLVLPENQTDLGKLLHQHPLARVFFSTGVEVGHFASKILKKANIEKYGLAKLAGEVGNGYKGTNW</sequence>
<reference evidence="1" key="1">
    <citation type="submission" date="2018-02" db="EMBL/GenBank/DDBJ databases">
        <authorList>
            <person name="Cohen D.B."/>
            <person name="Kent A.D."/>
        </authorList>
    </citation>
    <scope>NUCLEOTIDE SEQUENCE</scope>
</reference>
<accession>A0A2N9G2J1</accession>
<organism evidence="1">
    <name type="scientific">Fagus sylvatica</name>
    <name type="common">Beechnut</name>
    <dbReference type="NCBI Taxonomy" id="28930"/>
    <lineage>
        <taxon>Eukaryota</taxon>
        <taxon>Viridiplantae</taxon>
        <taxon>Streptophyta</taxon>
        <taxon>Embryophyta</taxon>
        <taxon>Tracheophyta</taxon>
        <taxon>Spermatophyta</taxon>
        <taxon>Magnoliopsida</taxon>
        <taxon>eudicotyledons</taxon>
        <taxon>Gunneridae</taxon>
        <taxon>Pentapetalae</taxon>
        <taxon>rosids</taxon>
        <taxon>fabids</taxon>
        <taxon>Fagales</taxon>
        <taxon>Fagaceae</taxon>
        <taxon>Fagus</taxon>
    </lineage>
</organism>
<gene>
    <name evidence="1" type="ORF">FSB_LOCUS21644</name>
</gene>
<proteinExistence type="predicted"/>
<protein>
    <submittedName>
        <fullName evidence="1">Uncharacterized protein</fullName>
    </submittedName>
</protein>